<dbReference type="RefSeq" id="WP_005203872.1">
    <property type="nucleotide sequence ID" value="NZ_KB850072.1"/>
</dbReference>
<evidence type="ECO:0000256" key="1">
    <source>
        <dbReference type="SAM" id="MobiDB-lite"/>
    </source>
</evidence>
<protein>
    <submittedName>
        <fullName evidence="2">Uncharacterized protein</fullName>
    </submittedName>
</protein>
<feature type="region of interest" description="Disordered" evidence="1">
    <location>
        <begin position="1"/>
        <end position="53"/>
    </location>
</feature>
<dbReference type="Proteomes" id="UP000013084">
    <property type="component" value="Unassembled WGS sequence"/>
</dbReference>
<sequence length="53" mass="6180">MSKEQKVIYEPHPVSPERKAELRGQGYKILDAVFKPEEQTGKRNTRTPEQPKE</sequence>
<keyword evidence="3" id="KW-1185">Reference proteome</keyword>
<proteinExistence type="predicted"/>
<evidence type="ECO:0000313" key="2">
    <source>
        <dbReference type="EMBL" id="ENX58164.1"/>
    </source>
</evidence>
<dbReference type="AlphaFoldDB" id="N9RJM6"/>
<feature type="compositionally biased region" description="Basic and acidic residues" evidence="1">
    <location>
        <begin position="1"/>
        <end position="22"/>
    </location>
</feature>
<accession>N9RJM6</accession>
<name>N9RJM6_9GAMM</name>
<dbReference type="EMBL" id="APRN01000036">
    <property type="protein sequence ID" value="ENX58164.1"/>
    <property type="molecule type" value="Genomic_DNA"/>
</dbReference>
<reference evidence="2 3" key="1">
    <citation type="submission" date="2013-02" db="EMBL/GenBank/DDBJ databases">
        <title>The Genome Sequence of Acinetobacter sp. CIP 70.18.</title>
        <authorList>
            <consortium name="The Broad Institute Genome Sequencing Platform"/>
            <consortium name="The Broad Institute Genome Sequencing Center for Infectious Disease"/>
            <person name="Cerqueira G."/>
            <person name="Feldgarden M."/>
            <person name="Courvalin P."/>
            <person name="Perichon B."/>
            <person name="Grillot-Courvalin C."/>
            <person name="Clermont D."/>
            <person name="Rocha E."/>
            <person name="Yoon E.-J."/>
            <person name="Nemec A."/>
            <person name="Walker B."/>
            <person name="Young S.K."/>
            <person name="Zeng Q."/>
            <person name="Gargeya S."/>
            <person name="Fitzgerald M."/>
            <person name="Haas B."/>
            <person name="Abouelleil A."/>
            <person name="Alvarado L."/>
            <person name="Arachchi H.M."/>
            <person name="Berlin A.M."/>
            <person name="Chapman S.B."/>
            <person name="Dewar J."/>
            <person name="Goldberg J."/>
            <person name="Griggs A."/>
            <person name="Gujja S."/>
            <person name="Hansen M."/>
            <person name="Howarth C."/>
            <person name="Imamovic A."/>
            <person name="Larimer J."/>
            <person name="McCowan C."/>
            <person name="Murphy C."/>
            <person name="Neiman D."/>
            <person name="Pearson M."/>
            <person name="Priest M."/>
            <person name="Roberts A."/>
            <person name="Saif S."/>
            <person name="Shea T."/>
            <person name="Sisk P."/>
            <person name="Sykes S."/>
            <person name="Wortman J."/>
            <person name="Nusbaum C."/>
            <person name="Birren B."/>
        </authorList>
    </citation>
    <scope>NUCLEOTIDE SEQUENCE [LARGE SCALE GENOMIC DNA]</scope>
    <source>
        <strain evidence="2 3">CIP 70.18</strain>
    </source>
</reference>
<dbReference type="PATRIC" id="fig|1217700.3.peg.2487"/>
<gene>
    <name evidence="2" type="ORF">F902_02564</name>
</gene>
<dbReference type="HOGENOM" id="CLU_3057528_0_0_6"/>
<comment type="caution">
    <text evidence="2">The sequence shown here is derived from an EMBL/GenBank/DDBJ whole genome shotgun (WGS) entry which is preliminary data.</text>
</comment>
<evidence type="ECO:0000313" key="3">
    <source>
        <dbReference type="Proteomes" id="UP000013084"/>
    </source>
</evidence>
<organism evidence="2 3">
    <name type="scientific">Acinetobacter higginsii</name>
    <dbReference type="NCBI Taxonomy" id="70347"/>
    <lineage>
        <taxon>Bacteria</taxon>
        <taxon>Pseudomonadati</taxon>
        <taxon>Pseudomonadota</taxon>
        <taxon>Gammaproteobacteria</taxon>
        <taxon>Moraxellales</taxon>
        <taxon>Moraxellaceae</taxon>
        <taxon>Acinetobacter</taxon>
    </lineage>
</organism>